<organism evidence="2 3">
    <name type="scientific">Pristionchus mayeri</name>
    <dbReference type="NCBI Taxonomy" id="1317129"/>
    <lineage>
        <taxon>Eukaryota</taxon>
        <taxon>Metazoa</taxon>
        <taxon>Ecdysozoa</taxon>
        <taxon>Nematoda</taxon>
        <taxon>Chromadorea</taxon>
        <taxon>Rhabditida</taxon>
        <taxon>Rhabditina</taxon>
        <taxon>Diplogasteromorpha</taxon>
        <taxon>Diplogasteroidea</taxon>
        <taxon>Neodiplogasteridae</taxon>
        <taxon>Pristionchus</taxon>
    </lineage>
</organism>
<evidence type="ECO:0000313" key="2">
    <source>
        <dbReference type="EMBL" id="GMR59356.1"/>
    </source>
</evidence>
<proteinExistence type="predicted"/>
<keyword evidence="3" id="KW-1185">Reference proteome</keyword>
<feature type="non-terminal residue" evidence="2">
    <location>
        <position position="113"/>
    </location>
</feature>
<dbReference type="Proteomes" id="UP001328107">
    <property type="component" value="Unassembled WGS sequence"/>
</dbReference>
<name>A0AAN5IEA2_9BILA</name>
<dbReference type="PANTHER" id="PTHR46219">
    <property type="entry name" value="PROTEIN CBG11138"/>
    <property type="match status" value="1"/>
</dbReference>
<dbReference type="Pfam" id="PF01549">
    <property type="entry name" value="ShK"/>
    <property type="match status" value="1"/>
</dbReference>
<evidence type="ECO:0000259" key="1">
    <source>
        <dbReference type="SMART" id="SM00254"/>
    </source>
</evidence>
<gene>
    <name evidence="2" type="ORF">PMAYCL1PPCAC_29551</name>
</gene>
<reference evidence="3" key="1">
    <citation type="submission" date="2022-10" db="EMBL/GenBank/DDBJ databases">
        <title>Genome assembly of Pristionchus species.</title>
        <authorList>
            <person name="Yoshida K."/>
            <person name="Sommer R.J."/>
        </authorList>
    </citation>
    <scope>NUCLEOTIDE SEQUENCE [LARGE SCALE GENOMIC DNA]</scope>
    <source>
        <strain evidence="3">RS5460</strain>
    </source>
</reference>
<dbReference type="InterPro" id="IPR003582">
    <property type="entry name" value="ShKT_dom"/>
</dbReference>
<dbReference type="Gene3D" id="1.10.10.1870">
    <property type="entry name" value="ShTK domain-like"/>
    <property type="match status" value="1"/>
</dbReference>
<dbReference type="PANTHER" id="PTHR46219:SF5">
    <property type="entry name" value="SHKT DOMAIN-CONTAINING PROTEIN"/>
    <property type="match status" value="1"/>
</dbReference>
<dbReference type="EMBL" id="BTRK01000006">
    <property type="protein sequence ID" value="GMR59356.1"/>
    <property type="molecule type" value="Genomic_DNA"/>
</dbReference>
<evidence type="ECO:0000313" key="3">
    <source>
        <dbReference type="Proteomes" id="UP001328107"/>
    </source>
</evidence>
<dbReference type="AlphaFoldDB" id="A0AAN5IEA2"/>
<sequence length="113" mass="12592">MFLLFFHLFISVYAQFEWMNGENCDPSQVCDISILLCPYGFTCSSINEIDGIGFCCSIPHVFPPSSPSIDHCTDLSIPGGISECQAKSWLCAVPIYDEVMRQQCKRTCGYCNG</sequence>
<dbReference type="SMART" id="SM00254">
    <property type="entry name" value="ShKT"/>
    <property type="match status" value="1"/>
</dbReference>
<comment type="caution">
    <text evidence="2">The sequence shown here is derived from an EMBL/GenBank/DDBJ whole genome shotgun (WGS) entry which is preliminary data.</text>
</comment>
<accession>A0AAN5IEA2</accession>
<feature type="domain" description="ShKT" evidence="1">
    <location>
        <begin position="71"/>
        <end position="112"/>
    </location>
</feature>
<protein>
    <recommendedName>
        <fullName evidence="1">ShKT domain-containing protein</fullName>
    </recommendedName>
</protein>